<evidence type="ECO:0000259" key="1">
    <source>
        <dbReference type="Pfam" id="PF18701"/>
    </source>
</evidence>
<dbReference type="Proteomes" id="UP000274131">
    <property type="component" value="Unassembled WGS sequence"/>
</dbReference>
<dbReference type="Pfam" id="PF18701">
    <property type="entry name" value="DUF5641"/>
    <property type="match status" value="1"/>
</dbReference>
<keyword evidence="3" id="KW-1185">Reference proteome</keyword>
<gene>
    <name evidence="2" type="ORF">EVEC_LOCUS7187</name>
</gene>
<evidence type="ECO:0000313" key="4">
    <source>
        <dbReference type="WBParaSite" id="EVEC_0000770301-mRNA-1"/>
    </source>
</evidence>
<proteinExistence type="predicted"/>
<dbReference type="AlphaFoldDB" id="A0A0N4VB07"/>
<reference evidence="4" key="1">
    <citation type="submission" date="2017-02" db="UniProtKB">
        <authorList>
            <consortium name="WormBaseParasite"/>
        </authorList>
    </citation>
    <scope>IDENTIFICATION</scope>
</reference>
<dbReference type="STRING" id="51028.A0A0N4VB07"/>
<sequence>MWQIFGTVGGQGGYYERLIGTVKPALWKTIGRKILKFEEFRTLVCNVAAMVNSRPLTYICDEIMLTVIRPMDFLQCAGPTGIAPVGAFDDPDYVPPQERKELFNLYQTNMTLTENYWHIFGDEYLLSLRKRQTMVHKGQRLSDQRAPKVGDVVLIKEIDLRQGEWNLGRIQKIKAPQGYIKAVTVILPNHQCIERPISWLFLVECAFV</sequence>
<evidence type="ECO:0000313" key="2">
    <source>
        <dbReference type="EMBL" id="VDD92436.1"/>
    </source>
</evidence>
<dbReference type="PANTHER" id="PTHR47331">
    <property type="entry name" value="PHD-TYPE DOMAIN-CONTAINING PROTEIN"/>
    <property type="match status" value="1"/>
</dbReference>
<dbReference type="WBParaSite" id="EVEC_0000770301-mRNA-1">
    <property type="protein sequence ID" value="EVEC_0000770301-mRNA-1"/>
    <property type="gene ID" value="EVEC_0000770301"/>
</dbReference>
<evidence type="ECO:0000313" key="3">
    <source>
        <dbReference type="Proteomes" id="UP000274131"/>
    </source>
</evidence>
<dbReference type="EMBL" id="UXUI01008813">
    <property type="protein sequence ID" value="VDD92436.1"/>
    <property type="molecule type" value="Genomic_DNA"/>
</dbReference>
<dbReference type="InterPro" id="IPR040676">
    <property type="entry name" value="DUF5641"/>
</dbReference>
<reference evidence="2 3" key="2">
    <citation type="submission" date="2018-10" db="EMBL/GenBank/DDBJ databases">
        <authorList>
            <consortium name="Pathogen Informatics"/>
        </authorList>
    </citation>
    <scope>NUCLEOTIDE SEQUENCE [LARGE SCALE GENOMIC DNA]</scope>
</reference>
<organism evidence="4">
    <name type="scientific">Enterobius vermicularis</name>
    <name type="common">Human pinworm</name>
    <dbReference type="NCBI Taxonomy" id="51028"/>
    <lineage>
        <taxon>Eukaryota</taxon>
        <taxon>Metazoa</taxon>
        <taxon>Ecdysozoa</taxon>
        <taxon>Nematoda</taxon>
        <taxon>Chromadorea</taxon>
        <taxon>Rhabditida</taxon>
        <taxon>Spirurina</taxon>
        <taxon>Oxyuridomorpha</taxon>
        <taxon>Oxyuroidea</taxon>
        <taxon>Oxyuridae</taxon>
        <taxon>Enterobius</taxon>
    </lineage>
</organism>
<accession>A0A0N4VB07</accession>
<protein>
    <submittedName>
        <fullName evidence="4">DUF5641 domain-containing protein</fullName>
    </submittedName>
</protein>
<dbReference type="OrthoDB" id="8019190at2759"/>
<name>A0A0N4VB07_ENTVE</name>
<feature type="domain" description="DUF5641" evidence="1">
    <location>
        <begin position="106"/>
        <end position="200"/>
    </location>
</feature>